<feature type="transmembrane region" description="Helical" evidence="2">
    <location>
        <begin position="6"/>
        <end position="26"/>
    </location>
</feature>
<dbReference type="EMBL" id="CCSD01000058">
    <property type="protein sequence ID" value="CDZ89183.1"/>
    <property type="molecule type" value="Genomic_DNA"/>
</dbReference>
<organism evidence="3 4">
    <name type="scientific">Rhodococcus ruber</name>
    <dbReference type="NCBI Taxonomy" id="1830"/>
    <lineage>
        <taxon>Bacteria</taxon>
        <taxon>Bacillati</taxon>
        <taxon>Actinomycetota</taxon>
        <taxon>Actinomycetes</taxon>
        <taxon>Mycobacteriales</taxon>
        <taxon>Nocardiaceae</taxon>
        <taxon>Rhodococcus</taxon>
    </lineage>
</organism>
<feature type="region of interest" description="Disordered" evidence="1">
    <location>
        <begin position="82"/>
        <end position="105"/>
    </location>
</feature>
<evidence type="ECO:0000256" key="2">
    <source>
        <dbReference type="SAM" id="Phobius"/>
    </source>
</evidence>
<evidence type="ECO:0000313" key="3">
    <source>
        <dbReference type="EMBL" id="CDZ89183.1"/>
    </source>
</evidence>
<reference evidence="3 4" key="1">
    <citation type="journal article" date="2014" name="Genome Announc.">
        <title>Draft Genome Sequence of Propane- and Butane-Oxidizing Actinobacterium Rhodococcus ruber IEGM 231.</title>
        <authorList>
            <person name="Ivshina I.B."/>
            <person name="Kuyukina M.S."/>
            <person name="Krivoruchko A.V."/>
            <person name="Barbe V."/>
            <person name="Fischer C."/>
        </authorList>
    </citation>
    <scope>NUCLEOTIDE SEQUENCE [LARGE SCALE GENOMIC DNA]</scope>
</reference>
<feature type="transmembrane region" description="Helical" evidence="2">
    <location>
        <begin position="33"/>
        <end position="53"/>
    </location>
</feature>
<keyword evidence="2" id="KW-0812">Transmembrane</keyword>
<protein>
    <submittedName>
        <fullName evidence="3">Uncharacterized protein</fullName>
    </submittedName>
</protein>
<dbReference type="Proteomes" id="UP000042997">
    <property type="component" value="Unassembled WGS sequence"/>
</dbReference>
<feature type="compositionally biased region" description="Basic and acidic residues" evidence="1">
    <location>
        <begin position="82"/>
        <end position="92"/>
    </location>
</feature>
<keyword evidence="2" id="KW-0472">Membrane</keyword>
<evidence type="ECO:0000313" key="4">
    <source>
        <dbReference type="Proteomes" id="UP000042997"/>
    </source>
</evidence>
<proteinExistence type="predicted"/>
<evidence type="ECO:0000256" key="1">
    <source>
        <dbReference type="SAM" id="MobiDB-lite"/>
    </source>
</evidence>
<accession>A0A098BKG2</accession>
<sequence>MRISAMFALIFEWGSFTSSWYAVLALRRRVKKSAIGSVMVMADLFTFLVAVPMQHRQRRRTCRRRGPAVGLRRTWFHADRTRLRPAPDRSDGGRPCGRPPFTSPGALVNSRKLTAVCHVTQADAAESELAEDRVGAPAALAAGVGAHRELRLLVGLVDQCLLSHGLSSP</sequence>
<name>A0A098BKG2_9NOCA</name>
<keyword evidence="2" id="KW-1133">Transmembrane helix</keyword>
<gene>
    <name evidence="3" type="ORF">RHRU231_470031</name>
</gene>
<dbReference type="AlphaFoldDB" id="A0A098BKG2"/>